<accession>A0A401Z9K3</accession>
<keyword evidence="2" id="KW-0597">Phosphoprotein</keyword>
<gene>
    <name evidence="8" type="primary">dnaK_2</name>
    <name evidence="8" type="ORF">KDAU_08170</name>
</gene>
<dbReference type="InterPro" id="IPR029047">
    <property type="entry name" value="HSP70_peptide-bd_sf"/>
</dbReference>
<protein>
    <submittedName>
        <fullName evidence="8">Molecular chaperone DnaK</fullName>
    </submittedName>
</protein>
<dbReference type="InterPro" id="IPR013126">
    <property type="entry name" value="Hsp_70_fam"/>
</dbReference>
<dbReference type="InterPro" id="IPR043129">
    <property type="entry name" value="ATPase_NBD"/>
</dbReference>
<evidence type="ECO:0000256" key="4">
    <source>
        <dbReference type="ARBA" id="ARBA00022840"/>
    </source>
</evidence>
<dbReference type="EMBL" id="BIFQ01000001">
    <property type="protein sequence ID" value="GCE03488.1"/>
    <property type="molecule type" value="Genomic_DNA"/>
</dbReference>
<dbReference type="AlphaFoldDB" id="A0A401Z9K3"/>
<evidence type="ECO:0000256" key="7">
    <source>
        <dbReference type="RuleBase" id="RU003322"/>
    </source>
</evidence>
<dbReference type="SUPFAM" id="SSF100920">
    <property type="entry name" value="Heat shock protein 70kD (HSP70), peptide-binding domain"/>
    <property type="match status" value="1"/>
</dbReference>
<dbReference type="CDD" id="cd24029">
    <property type="entry name" value="ASKHA_NBD_HSP70_DnaK_HscA_HscC"/>
    <property type="match status" value="1"/>
</dbReference>
<dbReference type="Gene3D" id="3.30.420.40">
    <property type="match status" value="2"/>
</dbReference>
<dbReference type="SUPFAM" id="SSF53067">
    <property type="entry name" value="Actin-like ATPase domain"/>
    <property type="match status" value="2"/>
</dbReference>
<keyword evidence="5" id="KW-0346">Stress response</keyword>
<sequence>MNDQKHIIFGIDLGTTYSCIAYVDANGKACVIPNQEHELATPSVVLFEKGACIVGDEAKNSAIVSPDHVVEMVKRHMGEPGWRFHYQGQEYTAEEISAYILRKLALDAEKTLGVPVKDVVITCPAYFGIAQREATAHAGEIAGLQVREIINEPTAAALAYVLQDGREQVVLVYDLGGGTFDIAIIAVKQHATTVVAAGGDHHLGGRDWDEAIVTYLAQQWQERTGESEDPLDTPETLQDLWLKAERAKRALTVREKTRIPVSHAGTLVKVELTRTKFAELTAPLLDRTILFTKLTMNAARKRGYLEFDQILLVGGSTRMPQVVERLTQEFHLPLRQFDPDEVVARGAALYGQRLYLRQRIRARVAEMQRQDAMAKSALSTVPRSIGPATEPLTLPAMIGSPDLPTTVLDRARAAIARSLKISEKVVKKLTAFSITNVASHSFGLVATIDNGTSLRRKVVSNLVRVNDPLPTLHTRTYGTLEAGQEVVALEIVENTEESWIVEQDAYNSQSEIGVVTLTLSPGLPEGSPIEVTFELNTQGRLRVTGRQPDSNTIIKAVFATKDSLTPGERQNARERSQQIQIL</sequence>
<organism evidence="8 9">
    <name type="scientific">Dictyobacter aurantiacus</name>
    <dbReference type="NCBI Taxonomy" id="1936993"/>
    <lineage>
        <taxon>Bacteria</taxon>
        <taxon>Bacillati</taxon>
        <taxon>Chloroflexota</taxon>
        <taxon>Ktedonobacteria</taxon>
        <taxon>Ktedonobacterales</taxon>
        <taxon>Dictyobacteraceae</taxon>
        <taxon>Dictyobacter</taxon>
    </lineage>
</organism>
<dbReference type="OrthoDB" id="9766019at2"/>
<comment type="caution">
    <text evidence="8">The sequence shown here is derived from an EMBL/GenBank/DDBJ whole genome shotgun (WGS) entry which is preliminary data.</text>
</comment>
<dbReference type="Pfam" id="PF00012">
    <property type="entry name" value="HSP70"/>
    <property type="match status" value="1"/>
</dbReference>
<dbReference type="GO" id="GO:0140662">
    <property type="term" value="F:ATP-dependent protein folding chaperone"/>
    <property type="evidence" value="ECO:0007669"/>
    <property type="project" value="InterPro"/>
</dbReference>
<dbReference type="Gene3D" id="3.90.640.10">
    <property type="entry name" value="Actin, Chain A, domain 4"/>
    <property type="match status" value="1"/>
</dbReference>
<dbReference type="FunFam" id="3.90.640.10:FF:000003">
    <property type="entry name" value="Molecular chaperone DnaK"/>
    <property type="match status" value="1"/>
</dbReference>
<evidence type="ECO:0000256" key="2">
    <source>
        <dbReference type="ARBA" id="ARBA00022553"/>
    </source>
</evidence>
<keyword evidence="6" id="KW-0143">Chaperone</keyword>
<dbReference type="Gene3D" id="2.60.34.10">
    <property type="entry name" value="Substrate Binding Domain Of DNAk, Chain A, domain 1"/>
    <property type="match status" value="1"/>
</dbReference>
<keyword evidence="4 7" id="KW-0067">ATP-binding</keyword>
<evidence type="ECO:0000256" key="3">
    <source>
        <dbReference type="ARBA" id="ARBA00022741"/>
    </source>
</evidence>
<dbReference type="PROSITE" id="PS00297">
    <property type="entry name" value="HSP70_1"/>
    <property type="match status" value="1"/>
</dbReference>
<dbReference type="Proteomes" id="UP000287224">
    <property type="component" value="Unassembled WGS sequence"/>
</dbReference>
<keyword evidence="3 7" id="KW-0547">Nucleotide-binding</keyword>
<evidence type="ECO:0000313" key="9">
    <source>
        <dbReference type="Proteomes" id="UP000287224"/>
    </source>
</evidence>
<evidence type="ECO:0000256" key="5">
    <source>
        <dbReference type="ARBA" id="ARBA00023016"/>
    </source>
</evidence>
<dbReference type="PANTHER" id="PTHR19375">
    <property type="entry name" value="HEAT SHOCK PROTEIN 70KDA"/>
    <property type="match status" value="1"/>
</dbReference>
<evidence type="ECO:0000256" key="6">
    <source>
        <dbReference type="ARBA" id="ARBA00023186"/>
    </source>
</evidence>
<evidence type="ECO:0000256" key="1">
    <source>
        <dbReference type="ARBA" id="ARBA00007381"/>
    </source>
</evidence>
<dbReference type="GO" id="GO:0005524">
    <property type="term" value="F:ATP binding"/>
    <property type="evidence" value="ECO:0007669"/>
    <property type="project" value="UniProtKB-KW"/>
</dbReference>
<dbReference type="FunFam" id="3.30.420.40:FF:000071">
    <property type="entry name" value="Molecular chaperone DnaK"/>
    <property type="match status" value="1"/>
</dbReference>
<dbReference type="PROSITE" id="PS01036">
    <property type="entry name" value="HSP70_3"/>
    <property type="match status" value="1"/>
</dbReference>
<name>A0A401Z9K3_9CHLR</name>
<reference evidence="9" key="1">
    <citation type="submission" date="2018-12" db="EMBL/GenBank/DDBJ databases">
        <title>Tengunoibacter tsumagoiensis gen. nov., sp. nov., Dictyobacter kobayashii sp. nov., D. alpinus sp. nov., and D. joshuensis sp. nov. and description of Dictyobacteraceae fam. nov. within the order Ktedonobacterales isolated from Tengu-no-mugimeshi.</title>
        <authorList>
            <person name="Wang C.M."/>
            <person name="Zheng Y."/>
            <person name="Sakai Y."/>
            <person name="Toyoda A."/>
            <person name="Minakuchi Y."/>
            <person name="Abe K."/>
            <person name="Yokota A."/>
            <person name="Yabe S."/>
        </authorList>
    </citation>
    <scope>NUCLEOTIDE SEQUENCE [LARGE SCALE GENOMIC DNA]</scope>
    <source>
        <strain evidence="9">S-27</strain>
    </source>
</reference>
<dbReference type="RefSeq" id="WP_126594754.1">
    <property type="nucleotide sequence ID" value="NZ_BIFQ01000001.1"/>
</dbReference>
<evidence type="ECO:0000313" key="8">
    <source>
        <dbReference type="EMBL" id="GCE03488.1"/>
    </source>
</evidence>
<dbReference type="InterPro" id="IPR018181">
    <property type="entry name" value="Heat_shock_70_CS"/>
</dbReference>
<keyword evidence="9" id="KW-1185">Reference proteome</keyword>
<comment type="similarity">
    <text evidence="1 7">Belongs to the heat shock protein 70 family.</text>
</comment>
<dbReference type="PRINTS" id="PR00301">
    <property type="entry name" value="HEATSHOCK70"/>
</dbReference>
<proteinExistence type="inferred from homology"/>